<evidence type="ECO:0000313" key="9">
    <source>
        <dbReference type="EMBL" id="CAH1772633.1"/>
    </source>
</evidence>
<dbReference type="PANTHER" id="PTHR16172">
    <property type="entry name" value="MAJOR FACILITATOR SUPERFAMILY DOMAIN-CONTAINING PROTEIN 6-LIKE"/>
    <property type="match status" value="1"/>
</dbReference>
<dbReference type="Gene3D" id="1.20.1250.20">
    <property type="entry name" value="MFS general substrate transporter like domains"/>
    <property type="match status" value="3"/>
</dbReference>
<evidence type="ECO:0000259" key="8">
    <source>
        <dbReference type="Pfam" id="PF12832"/>
    </source>
</evidence>
<sequence length="814" mass="91670">MAQTQMTPEQQQQQQRDAALKAGPQAYSGFMRPQKTASGYTERKDKPTRDCIDVMCYYLNYDLFIAKTFYFFFFAAFGSLFPLLAVYFKQIGMTASQSGMLMGFRPFIEFCSAPLWGSLADRWKKAKHILLFSLFCWIVFTLALVWIQPAPHACLVSNNTHIILQEVPTRIRRDTSLAFENLNKEIFPRYGSYLVQPDLSRSKRSTAYALSNRRPKFEEWEIGKSPVAVNHDEIVNVGEWQVKGLIRPPLSSVVYRDKDVGEIFLLLLLLIIVGEFFSAPAITLADSATLTFLGDDSENYGKQRMFGSLGWGLSMFFVGIALDNSNVFTDHPCGDEIPGEKNYTVCFAVFSVLMSCAFIAATQFRFMYNGVEERIPLDKVTEKLKDKMHNKLIKFKNYDKSQLIEEEQDDEHPYGQREKPMSEYERIEREIKGDLPGDKSKLQISMDDQGGTGDMVTDAVSRSGMYRPGTSDQGIMPNMPKWMTIFKCFGTIRYALFLFIAWFMGFGIGLVFTFLFWHLQDLGGTPTIFGLASVINHVSEIIAYFFSANLINKIGHVKVLYLGLLGNVGRFLYISWLTNPWWALPFEFVQGLTHAAVWAACCSYLTQAIPQTLRSSAQGLLQGVHHGLGRGCGAIFGGLLIHYCGSAYTFRGYGFACLLVLLVFVIATYFLKEKSPDLEAPNKMMEENLHLAPCGVPMAPDKKVIDEQNHLGGYGATTGSNEGDSFADKYANSYQQSQGHGNQEGYGYDQGADYNYDLGSHFKGYQGMNTQGQQDEGGHEPRQNINIQGPNIATEMHMPQPDDKFAVTDNVRPW</sequence>
<name>A0A8J1YAN0_OWEFU</name>
<evidence type="ECO:0000256" key="1">
    <source>
        <dbReference type="ARBA" id="ARBA00004141"/>
    </source>
</evidence>
<evidence type="ECO:0000256" key="4">
    <source>
        <dbReference type="ARBA" id="ARBA00022989"/>
    </source>
</evidence>
<keyword evidence="3 7" id="KW-0812">Transmembrane</keyword>
<dbReference type="EMBL" id="CAIIXF020000001">
    <property type="protein sequence ID" value="CAH1772633.1"/>
    <property type="molecule type" value="Genomic_DNA"/>
</dbReference>
<feature type="transmembrane region" description="Helical" evidence="7">
    <location>
        <begin position="494"/>
        <end position="516"/>
    </location>
</feature>
<comment type="subcellular location">
    <subcellularLocation>
        <location evidence="1">Membrane</location>
        <topology evidence="1">Multi-pass membrane protein</topology>
    </subcellularLocation>
</comment>
<feature type="transmembrane region" description="Helical" evidence="7">
    <location>
        <begin position="342"/>
        <end position="361"/>
    </location>
</feature>
<dbReference type="Proteomes" id="UP000749559">
    <property type="component" value="Unassembled WGS sequence"/>
</dbReference>
<evidence type="ECO:0000256" key="2">
    <source>
        <dbReference type="ARBA" id="ARBA00005241"/>
    </source>
</evidence>
<dbReference type="InterPro" id="IPR051717">
    <property type="entry name" value="MFS_MFSD6"/>
</dbReference>
<organism evidence="9 10">
    <name type="scientific">Owenia fusiformis</name>
    <name type="common">Polychaete worm</name>
    <dbReference type="NCBI Taxonomy" id="6347"/>
    <lineage>
        <taxon>Eukaryota</taxon>
        <taxon>Metazoa</taxon>
        <taxon>Spiralia</taxon>
        <taxon>Lophotrochozoa</taxon>
        <taxon>Annelida</taxon>
        <taxon>Polychaeta</taxon>
        <taxon>Sedentaria</taxon>
        <taxon>Canalipalpata</taxon>
        <taxon>Sabellida</taxon>
        <taxon>Oweniida</taxon>
        <taxon>Oweniidae</taxon>
        <taxon>Owenia</taxon>
    </lineage>
</organism>
<keyword evidence="4 7" id="KW-1133">Transmembrane helix</keyword>
<evidence type="ECO:0000256" key="7">
    <source>
        <dbReference type="SAM" id="Phobius"/>
    </source>
</evidence>
<dbReference type="InterPro" id="IPR036259">
    <property type="entry name" value="MFS_trans_sf"/>
</dbReference>
<proteinExistence type="inferred from homology"/>
<feature type="domain" description="Major facilitator superfamily associated" evidence="8">
    <location>
        <begin position="66"/>
        <end position="651"/>
    </location>
</feature>
<dbReference type="AlphaFoldDB" id="A0A8J1YAN0"/>
<protein>
    <recommendedName>
        <fullName evidence="8">Major facilitator superfamily associated domain-containing protein</fullName>
    </recommendedName>
</protein>
<dbReference type="PANTHER" id="PTHR16172:SF2">
    <property type="entry name" value="MAJOR FACILITATOR SUPERFAMILY DOMAIN-CONTAINING PROTEIN 6"/>
    <property type="match status" value="1"/>
</dbReference>
<dbReference type="InterPro" id="IPR024989">
    <property type="entry name" value="MFS_assoc_dom"/>
</dbReference>
<reference evidence="9" key="1">
    <citation type="submission" date="2022-03" db="EMBL/GenBank/DDBJ databases">
        <authorList>
            <person name="Martin C."/>
        </authorList>
    </citation>
    <scope>NUCLEOTIDE SEQUENCE</scope>
</reference>
<evidence type="ECO:0000256" key="3">
    <source>
        <dbReference type="ARBA" id="ARBA00022692"/>
    </source>
</evidence>
<dbReference type="SUPFAM" id="SSF103473">
    <property type="entry name" value="MFS general substrate transporter"/>
    <property type="match status" value="1"/>
</dbReference>
<evidence type="ECO:0000256" key="5">
    <source>
        <dbReference type="ARBA" id="ARBA00023136"/>
    </source>
</evidence>
<accession>A0A8J1YAN0</accession>
<feature type="transmembrane region" description="Helical" evidence="7">
    <location>
        <begin position="650"/>
        <end position="671"/>
    </location>
</feature>
<keyword evidence="5 7" id="KW-0472">Membrane</keyword>
<feature type="transmembrane region" description="Helical" evidence="7">
    <location>
        <begin position="129"/>
        <end position="147"/>
    </location>
</feature>
<feature type="region of interest" description="Disordered" evidence="6">
    <location>
        <begin position="764"/>
        <end position="814"/>
    </location>
</feature>
<dbReference type="OrthoDB" id="5989317at2759"/>
<feature type="transmembrane region" description="Helical" evidence="7">
    <location>
        <begin position="263"/>
        <end position="284"/>
    </location>
</feature>
<comment type="similarity">
    <text evidence="2">Belongs to the major facilitator superfamily. MFSD6 family.</text>
</comment>
<feature type="transmembrane region" description="Helical" evidence="7">
    <location>
        <begin position="69"/>
        <end position="88"/>
    </location>
</feature>
<feature type="transmembrane region" description="Helical" evidence="7">
    <location>
        <begin position="528"/>
        <end position="547"/>
    </location>
</feature>
<dbReference type="Pfam" id="PF12832">
    <property type="entry name" value="MFS_1_like"/>
    <property type="match status" value="1"/>
</dbReference>
<dbReference type="CDD" id="cd17335">
    <property type="entry name" value="MFS_MFSD6"/>
    <property type="match status" value="1"/>
</dbReference>
<keyword evidence="10" id="KW-1185">Reference proteome</keyword>
<feature type="transmembrane region" description="Helical" evidence="7">
    <location>
        <begin position="627"/>
        <end position="644"/>
    </location>
</feature>
<gene>
    <name evidence="9" type="ORF">OFUS_LOCUS362</name>
</gene>
<feature type="transmembrane region" description="Helical" evidence="7">
    <location>
        <begin position="305"/>
        <end position="322"/>
    </location>
</feature>
<feature type="transmembrane region" description="Helical" evidence="7">
    <location>
        <begin position="559"/>
        <end position="576"/>
    </location>
</feature>
<comment type="caution">
    <text evidence="9">The sequence shown here is derived from an EMBL/GenBank/DDBJ whole genome shotgun (WGS) entry which is preliminary data.</text>
</comment>
<dbReference type="GO" id="GO:0016020">
    <property type="term" value="C:membrane"/>
    <property type="evidence" value="ECO:0007669"/>
    <property type="project" value="UniProtKB-SubCell"/>
</dbReference>
<evidence type="ECO:0000313" key="10">
    <source>
        <dbReference type="Proteomes" id="UP000749559"/>
    </source>
</evidence>
<evidence type="ECO:0000256" key="6">
    <source>
        <dbReference type="SAM" id="MobiDB-lite"/>
    </source>
</evidence>